<dbReference type="EMBL" id="CP036295">
    <property type="protein sequence ID" value="QCC85959.1"/>
    <property type="molecule type" value="Genomic_DNA"/>
</dbReference>
<dbReference type="InterPro" id="IPR007214">
    <property type="entry name" value="YbaK/aa-tRNA-synth-assoc-dom"/>
</dbReference>
<dbReference type="OrthoDB" id="5145315at2"/>
<protein>
    <submittedName>
        <fullName evidence="3">Prolyl-tRNA synthetase associated domain-containing protein</fullName>
    </submittedName>
</protein>
<dbReference type="Pfam" id="PF04073">
    <property type="entry name" value="tRNA_edit"/>
    <property type="match status" value="1"/>
</dbReference>
<evidence type="ECO:0000313" key="3">
    <source>
        <dbReference type="EMBL" id="QCC85959.1"/>
    </source>
</evidence>
<proteinExistence type="inferred from homology"/>
<dbReference type="InterPro" id="IPR036754">
    <property type="entry name" value="YbaK/aa-tRNA-synt-asso_dom_sf"/>
</dbReference>
<reference evidence="3 4" key="1">
    <citation type="submission" date="2019-02" db="EMBL/GenBank/DDBJ databases">
        <title>Complete Genome Sequence of Desulfovibrio desulfuricans IC1, a Sulfonate Utilizing Anaerobe.</title>
        <authorList>
            <person name="Day L.A."/>
            <person name="De Leon K.B."/>
            <person name="Wall J.D."/>
        </authorList>
    </citation>
    <scope>NUCLEOTIDE SEQUENCE [LARGE SCALE GENOMIC DNA]</scope>
    <source>
        <strain evidence="3 4">IC1</strain>
    </source>
</reference>
<dbReference type="AlphaFoldDB" id="A0A4P7UIQ0"/>
<comment type="similarity">
    <text evidence="1">Belongs to the PRORSD1 family.</text>
</comment>
<evidence type="ECO:0000259" key="2">
    <source>
        <dbReference type="Pfam" id="PF04073"/>
    </source>
</evidence>
<dbReference type="SUPFAM" id="SSF55826">
    <property type="entry name" value="YbaK/ProRS associated domain"/>
    <property type="match status" value="1"/>
</dbReference>
<accession>A0A4P7UIQ0</accession>
<name>A0A4P7UIQ0_DESDE</name>
<dbReference type="InterPro" id="IPR040285">
    <property type="entry name" value="ProX/PRXD1"/>
</dbReference>
<dbReference type="FunFam" id="3.90.960.10:FF:000005">
    <property type="entry name" value="Putative prolyl-tRNA synthetase"/>
    <property type="match status" value="1"/>
</dbReference>
<gene>
    <name evidence="3" type="ORF">DDIC_08735</name>
</gene>
<feature type="domain" description="YbaK/aminoacyl-tRNA synthetase-associated" evidence="2">
    <location>
        <begin position="26"/>
        <end position="151"/>
    </location>
</feature>
<sequence length="172" mass="19295">MDQQENRKNVLRHLGQLGVDYAITEHPAVYTIEEMLNSGIKLMGEVCKNLFMRDSAGKRHFLVTIPNDKKAPLNILQQKLGTSRLSFASEKRLARYLKLHKGEVTPFGILNDEGRDVELVFDSTLEGNPCLGVHPNDNTATVWISFADLHRAVAAHGNRIHMLSLRGVRSPI</sequence>
<organism evidence="3 4">
    <name type="scientific">Desulfovibrio desulfuricans</name>
    <dbReference type="NCBI Taxonomy" id="876"/>
    <lineage>
        <taxon>Bacteria</taxon>
        <taxon>Pseudomonadati</taxon>
        <taxon>Thermodesulfobacteriota</taxon>
        <taxon>Desulfovibrionia</taxon>
        <taxon>Desulfovibrionales</taxon>
        <taxon>Desulfovibrionaceae</taxon>
        <taxon>Desulfovibrio</taxon>
    </lineage>
</organism>
<keyword evidence="3" id="KW-0436">Ligase</keyword>
<dbReference type="PANTHER" id="PTHR31423">
    <property type="entry name" value="YBAK DOMAIN-CONTAINING PROTEIN"/>
    <property type="match status" value="1"/>
</dbReference>
<keyword evidence="3" id="KW-0030">Aminoacyl-tRNA synthetase</keyword>
<dbReference type="GO" id="GO:0004812">
    <property type="term" value="F:aminoacyl-tRNA ligase activity"/>
    <property type="evidence" value="ECO:0007669"/>
    <property type="project" value="UniProtKB-KW"/>
</dbReference>
<dbReference type="GO" id="GO:0002161">
    <property type="term" value="F:aminoacyl-tRNA deacylase activity"/>
    <property type="evidence" value="ECO:0007669"/>
    <property type="project" value="InterPro"/>
</dbReference>
<dbReference type="CDD" id="cd04335">
    <property type="entry name" value="PrdX_deacylase"/>
    <property type="match status" value="1"/>
</dbReference>
<dbReference type="PANTHER" id="PTHR31423:SF3">
    <property type="entry name" value="PROLYL-TRNA SYNTHETASE ASSOCIATED DOMAIN-CONTAINING PROTEIN 1-RELATED"/>
    <property type="match status" value="1"/>
</dbReference>
<evidence type="ECO:0000313" key="4">
    <source>
        <dbReference type="Proteomes" id="UP000297065"/>
    </source>
</evidence>
<evidence type="ECO:0000256" key="1">
    <source>
        <dbReference type="ARBA" id="ARBA00010201"/>
    </source>
</evidence>
<dbReference type="Proteomes" id="UP000297065">
    <property type="component" value="Chromosome"/>
</dbReference>
<dbReference type="Gene3D" id="3.90.960.10">
    <property type="entry name" value="YbaK/aminoacyl-tRNA synthetase-associated domain"/>
    <property type="match status" value="1"/>
</dbReference>
<dbReference type="RefSeq" id="WP_136400083.1">
    <property type="nucleotide sequence ID" value="NZ_CP036295.1"/>
</dbReference>